<evidence type="ECO:0000313" key="6">
    <source>
        <dbReference type="Proteomes" id="UP001464378"/>
    </source>
</evidence>
<keyword evidence="1" id="KW-0808">Transferase</keyword>
<dbReference type="PANTHER" id="PTHR43792:SF8">
    <property type="entry name" value="[RIBOSOMAL PROTEIN US5]-ALANINE N-ACETYLTRANSFERASE"/>
    <property type="match status" value="1"/>
</dbReference>
<evidence type="ECO:0000259" key="4">
    <source>
        <dbReference type="PROSITE" id="PS51186"/>
    </source>
</evidence>
<gene>
    <name evidence="5" type="ORF">WMO64_02785</name>
</gene>
<organism evidence="5 6">
    <name type="scientific">Pseudoflavonifractor intestinihominis</name>
    <dbReference type="NCBI Taxonomy" id="3133171"/>
    <lineage>
        <taxon>Bacteria</taxon>
        <taxon>Bacillati</taxon>
        <taxon>Bacillota</taxon>
        <taxon>Clostridia</taxon>
        <taxon>Eubacteriales</taxon>
        <taxon>Oscillospiraceae</taxon>
        <taxon>Pseudoflavonifractor</taxon>
    </lineage>
</organism>
<dbReference type="SUPFAM" id="SSF55729">
    <property type="entry name" value="Acyl-CoA N-acyltransferases (Nat)"/>
    <property type="match status" value="1"/>
</dbReference>
<sequence length="190" mass="21155">MSQIETERLILRPWEDGDAPVLYRWASDPELGPRAGWPPHTSQANSLEIIHGALGLPETYAMVLKETGEPVGSIGLYPQDVPCPDLPVPEGMAQMELGYWVARPYWGRGLAPEAAAALLDRGFRALNCAVIQCCHFDFNRQSRRVIEKLGFTYFATEDAADGAGNPCTTLRYALGRERWEQRRLGQGEQP</sequence>
<dbReference type="EMBL" id="JBBMFK010000003">
    <property type="protein sequence ID" value="MEQ2442389.1"/>
    <property type="molecule type" value="Genomic_DNA"/>
</dbReference>
<keyword evidence="2" id="KW-0012">Acyltransferase</keyword>
<reference evidence="5 6" key="1">
    <citation type="submission" date="2024-03" db="EMBL/GenBank/DDBJ databases">
        <title>Human intestinal bacterial collection.</title>
        <authorList>
            <person name="Pauvert C."/>
            <person name="Hitch T.C.A."/>
            <person name="Clavel T."/>
        </authorList>
    </citation>
    <scope>NUCLEOTIDE SEQUENCE [LARGE SCALE GENOMIC DNA]</scope>
    <source>
        <strain evidence="5 6">CLA-AP-H29</strain>
    </source>
</reference>
<dbReference type="InterPro" id="IPR051531">
    <property type="entry name" value="N-acetyltransferase"/>
</dbReference>
<protein>
    <submittedName>
        <fullName evidence="5">GNAT family N-acetyltransferase</fullName>
    </submittedName>
</protein>
<keyword evidence="6" id="KW-1185">Reference proteome</keyword>
<dbReference type="InterPro" id="IPR016181">
    <property type="entry name" value="Acyl_CoA_acyltransferase"/>
</dbReference>
<dbReference type="PANTHER" id="PTHR43792">
    <property type="entry name" value="GNAT FAMILY, PUTATIVE (AFU_ORTHOLOGUE AFUA_3G00765)-RELATED-RELATED"/>
    <property type="match status" value="1"/>
</dbReference>
<dbReference type="Pfam" id="PF13302">
    <property type="entry name" value="Acetyltransf_3"/>
    <property type="match status" value="1"/>
</dbReference>
<evidence type="ECO:0000256" key="1">
    <source>
        <dbReference type="ARBA" id="ARBA00022679"/>
    </source>
</evidence>
<evidence type="ECO:0000256" key="3">
    <source>
        <dbReference type="ARBA" id="ARBA00038502"/>
    </source>
</evidence>
<dbReference type="Proteomes" id="UP001464378">
    <property type="component" value="Unassembled WGS sequence"/>
</dbReference>
<proteinExistence type="inferred from homology"/>
<comment type="caution">
    <text evidence="5">The sequence shown here is derived from an EMBL/GenBank/DDBJ whole genome shotgun (WGS) entry which is preliminary data.</text>
</comment>
<dbReference type="InterPro" id="IPR000182">
    <property type="entry name" value="GNAT_dom"/>
</dbReference>
<evidence type="ECO:0000256" key="2">
    <source>
        <dbReference type="ARBA" id="ARBA00023315"/>
    </source>
</evidence>
<accession>A0ABV1E4Z8</accession>
<dbReference type="RefSeq" id="WP_294522325.1">
    <property type="nucleotide sequence ID" value="NZ_JBBMFK010000003.1"/>
</dbReference>
<dbReference type="PROSITE" id="PS51186">
    <property type="entry name" value="GNAT"/>
    <property type="match status" value="1"/>
</dbReference>
<dbReference type="Gene3D" id="3.40.630.30">
    <property type="match status" value="1"/>
</dbReference>
<comment type="similarity">
    <text evidence="3">Belongs to the acetyltransferase family. RimJ subfamily.</text>
</comment>
<feature type="domain" description="N-acetyltransferase" evidence="4">
    <location>
        <begin position="9"/>
        <end position="177"/>
    </location>
</feature>
<evidence type="ECO:0000313" key="5">
    <source>
        <dbReference type="EMBL" id="MEQ2442389.1"/>
    </source>
</evidence>
<name>A0ABV1E4Z8_9FIRM</name>